<dbReference type="EMBL" id="JAFIMR010000007">
    <property type="protein sequence ID" value="KAI1876590.1"/>
    <property type="molecule type" value="Genomic_DNA"/>
</dbReference>
<feature type="region of interest" description="Disordered" evidence="2">
    <location>
        <begin position="564"/>
        <end position="606"/>
    </location>
</feature>
<comment type="caution">
    <text evidence="3">The sequence shown here is derived from an EMBL/GenBank/DDBJ whole genome shotgun (WGS) entry which is preliminary data.</text>
</comment>
<gene>
    <name evidence="3" type="ORF">JX265_004116</name>
</gene>
<evidence type="ECO:0000313" key="4">
    <source>
        <dbReference type="Proteomes" id="UP000829685"/>
    </source>
</evidence>
<evidence type="ECO:0000256" key="2">
    <source>
        <dbReference type="SAM" id="MobiDB-lite"/>
    </source>
</evidence>
<keyword evidence="1" id="KW-0175">Coiled coil</keyword>
<dbReference type="Proteomes" id="UP000829685">
    <property type="component" value="Unassembled WGS sequence"/>
</dbReference>
<keyword evidence="4" id="KW-1185">Reference proteome</keyword>
<proteinExistence type="predicted"/>
<evidence type="ECO:0000256" key="1">
    <source>
        <dbReference type="SAM" id="Coils"/>
    </source>
</evidence>
<feature type="compositionally biased region" description="Polar residues" evidence="2">
    <location>
        <begin position="571"/>
        <end position="580"/>
    </location>
</feature>
<feature type="region of interest" description="Disordered" evidence="2">
    <location>
        <begin position="1"/>
        <end position="55"/>
    </location>
</feature>
<dbReference type="AlphaFoldDB" id="A0A9Q0AP41"/>
<name>A0A9Q0AP41_9PEZI</name>
<evidence type="ECO:0000313" key="3">
    <source>
        <dbReference type="EMBL" id="KAI1876590.1"/>
    </source>
</evidence>
<sequence>MAAGQENIPRVHDSHHLQQQHRQRDSVTSSKSSDASNRRYDRLNRIPVLPSTSSQAQVQSLAKKLAAFPRALRHGSPVRIERHRTYPHVGQGPPVDEQHSTLLHVNSNHRGLISGHRRSSEQAGSQAPGLAQLNLDLQQTNVDKVRNLRKVELGNVGTQPQGCIREWTDDDTDDSIPELDADDVRLITAQWANVRERRDALRETFQKIGTAKSSLIDIRQRRNHVYDSMRLAVQQLLPEHPHLGVLLSETQKLDLSYQKAEVGLDELVDELREGELKVEFEERRFYTSLLESPPSTESELSRSTSWEALRGIKGERSEDQHPLLEDLRECIMELHIAEEFLEDLEIQKHIIASVGGRKLTDDERSFLDEFETLRHQARGEIEDWKSKANRLKAECEEIKLISKDSALGRRRFDLYNFTLDDIYLEELSMAPDSSETTPKPSQFGLLLSNPMHLLGAPFPQTAEMFLRATCRLPQEFPHRSKLMEAAKKEFGIESLIGSFEDEDKRGYINRWLLHKLRQSPMEAELLLVYLRPMLQVNDLDRWQRDVLFYWSRDNAATSTDIKKFSNETRSDGTQASTMTSMDARRASTDSPSLGASPCSDSSNIIS</sequence>
<feature type="compositionally biased region" description="Low complexity" evidence="2">
    <location>
        <begin position="26"/>
        <end position="35"/>
    </location>
</feature>
<protein>
    <submittedName>
        <fullName evidence="3">Uncharacterized protein</fullName>
    </submittedName>
</protein>
<accession>A0A9Q0AP41</accession>
<feature type="compositionally biased region" description="Polar residues" evidence="2">
    <location>
        <begin position="588"/>
        <end position="606"/>
    </location>
</feature>
<feature type="coiled-coil region" evidence="1">
    <location>
        <begin position="367"/>
        <end position="401"/>
    </location>
</feature>
<reference evidence="3" key="1">
    <citation type="submission" date="2021-03" db="EMBL/GenBank/DDBJ databases">
        <title>Revisited historic fungal species revealed as producer of novel bioactive compounds through whole genome sequencing and comparative genomics.</title>
        <authorList>
            <person name="Vignolle G.A."/>
            <person name="Hochenegger N."/>
            <person name="Mach R.L."/>
            <person name="Mach-Aigner A.R."/>
            <person name="Javad Rahimi M."/>
            <person name="Salim K.A."/>
            <person name="Chan C.M."/>
            <person name="Lim L.B.L."/>
            <person name="Cai F."/>
            <person name="Druzhinina I.S."/>
            <person name="U'Ren J.M."/>
            <person name="Derntl C."/>
        </authorList>
    </citation>
    <scope>NUCLEOTIDE SEQUENCE</scope>
    <source>
        <strain evidence="3">TUCIM 5799</strain>
    </source>
</reference>
<organism evidence="3 4">
    <name type="scientific">Neoarthrinium moseri</name>
    <dbReference type="NCBI Taxonomy" id="1658444"/>
    <lineage>
        <taxon>Eukaryota</taxon>
        <taxon>Fungi</taxon>
        <taxon>Dikarya</taxon>
        <taxon>Ascomycota</taxon>
        <taxon>Pezizomycotina</taxon>
        <taxon>Sordariomycetes</taxon>
        <taxon>Xylariomycetidae</taxon>
        <taxon>Amphisphaeriales</taxon>
        <taxon>Apiosporaceae</taxon>
        <taxon>Neoarthrinium</taxon>
    </lineage>
</organism>